<gene>
    <name evidence="2" type="ORF">AB6A40_000330</name>
</gene>
<protein>
    <submittedName>
        <fullName evidence="2">Uncharacterized protein</fullName>
    </submittedName>
</protein>
<name>A0ABD6E3X0_9BILA</name>
<feature type="region of interest" description="Disordered" evidence="1">
    <location>
        <begin position="677"/>
        <end position="834"/>
    </location>
</feature>
<evidence type="ECO:0000256" key="1">
    <source>
        <dbReference type="SAM" id="MobiDB-lite"/>
    </source>
</evidence>
<feature type="compositionally biased region" description="Gly residues" evidence="1">
    <location>
        <begin position="199"/>
        <end position="219"/>
    </location>
</feature>
<feature type="compositionally biased region" description="Gly residues" evidence="1">
    <location>
        <begin position="178"/>
        <end position="192"/>
    </location>
</feature>
<keyword evidence="3" id="KW-1185">Reference proteome</keyword>
<proteinExistence type="predicted"/>
<comment type="caution">
    <text evidence="2">The sequence shown here is derived from an EMBL/GenBank/DDBJ whole genome shotgun (WGS) entry which is preliminary data.</text>
</comment>
<evidence type="ECO:0000313" key="3">
    <source>
        <dbReference type="Proteomes" id="UP001608902"/>
    </source>
</evidence>
<feature type="compositionally biased region" description="Basic residues" evidence="1">
    <location>
        <begin position="794"/>
        <end position="817"/>
    </location>
</feature>
<feature type="compositionally biased region" description="Low complexity" evidence="1">
    <location>
        <begin position="586"/>
        <end position="603"/>
    </location>
</feature>
<reference evidence="2 3" key="1">
    <citation type="submission" date="2024-08" db="EMBL/GenBank/DDBJ databases">
        <title>Gnathostoma spinigerum genome.</title>
        <authorList>
            <person name="Gonzalez-Bertolin B."/>
            <person name="Monzon S."/>
            <person name="Zaballos A."/>
            <person name="Jimenez P."/>
            <person name="Dekumyoy P."/>
            <person name="Varona S."/>
            <person name="Cuesta I."/>
            <person name="Sumanam S."/>
            <person name="Adisakwattana P."/>
            <person name="Gasser R.B."/>
            <person name="Hernandez-Gonzalez A."/>
            <person name="Young N.D."/>
            <person name="Perteguer M.J."/>
        </authorList>
    </citation>
    <scope>NUCLEOTIDE SEQUENCE [LARGE SCALE GENOMIC DNA]</scope>
    <source>
        <strain evidence="2">AL3</strain>
        <tissue evidence="2">Liver</tissue>
    </source>
</reference>
<sequence length="834" mass="85156">MPGGFGDYDMGMGMGCPGGNCGDLGGGFYGGQNTQCGGPGGPPCGEGSSGMGNFGGYVQGMGNGFGGDGTYGSNGGLGGGGHFDNNGQRIQCGRPNGPPCGEGRGNFGGFGGNLGGYGGRNEVRCGGPGRPPCGGAGGYGGSGGGGAGGMHGGVGAFGDGQRCGGSGQPRCESRNRPGGFGGDSGQPCGGPGQPSCDGPGFGGPGGFVSGQNGRCGGPGQPQCGGWRSGGQGGFGGRSFGRNQFGGNNVEGFGGREMSEGRGGCETGRCGSSRKEGDQSGRNPPYLSIPPIPLPSAASGPILSPNQKNILPTIHNYGASEREQKIGLMPPDFESNAGRHNQGDRRNGAQGGGDSGGGGCGGDSDRPGDHSGKNPPVLLASPVPLPTPLAGTVPPPIGEPPVREVVKLPENAPSLPPRQPEPPLSSSISTEEDVPLRPSTAREETLLSLPSEEYTSPIPEAQADVQSEESSEQLEPVASEGRGSDAARVSPLNERLPLPPEVQKDLGPPGEDLEISKSAPGQLSDHAAGLALSEHGSEPIEGDTAINNHSPDFTKQGYHGKTGNDGTRKGEEGCGGSGEGDQSGKNPQLLLSDPLPLPSIRSRPVLTDSALQAAKQSRPSPCKSGHQIESVPSCCCKETAPQGQKCICPNKKKYLGFSSLGQKGCFGTLKKPQCKNELTKDSLPLPSSGTVFGPGPVDTSSGLQDNAPAYGLERQTPLPAIGQDEGPLDSPDAVDPFLPRTGEFTNAPADPSLGEAFSPDYLNNLVQPGYNRQFVRNAQQPDSEKHPQKTAGYGRRARRKKVKKVRRAQLRARARTRRDQRGALLSDLSEENIIH</sequence>
<organism evidence="2 3">
    <name type="scientific">Gnathostoma spinigerum</name>
    <dbReference type="NCBI Taxonomy" id="75299"/>
    <lineage>
        <taxon>Eukaryota</taxon>
        <taxon>Metazoa</taxon>
        <taxon>Ecdysozoa</taxon>
        <taxon>Nematoda</taxon>
        <taxon>Chromadorea</taxon>
        <taxon>Rhabditida</taxon>
        <taxon>Spirurina</taxon>
        <taxon>Gnathostomatomorpha</taxon>
        <taxon>Gnathostomatoidea</taxon>
        <taxon>Gnathostomatidae</taxon>
        <taxon>Gnathostoma</taxon>
    </lineage>
</organism>
<feature type="compositionally biased region" description="Pro residues" evidence="1">
    <location>
        <begin position="382"/>
        <end position="398"/>
    </location>
</feature>
<feature type="compositionally biased region" description="Gly residues" evidence="1">
    <location>
        <begin position="226"/>
        <end position="238"/>
    </location>
</feature>
<feature type="compositionally biased region" description="Basic and acidic residues" evidence="1">
    <location>
        <begin position="362"/>
        <end position="371"/>
    </location>
</feature>
<dbReference type="Proteomes" id="UP001608902">
    <property type="component" value="Unassembled WGS sequence"/>
</dbReference>
<feature type="region of interest" description="Disordered" evidence="1">
    <location>
        <begin position="163"/>
        <end position="624"/>
    </location>
</feature>
<dbReference type="AlphaFoldDB" id="A0ABD6E3X0"/>
<feature type="compositionally biased region" description="Gly residues" evidence="1">
    <location>
        <begin position="348"/>
        <end position="361"/>
    </location>
</feature>
<accession>A0ABD6E3X0</accession>
<evidence type="ECO:0000313" key="2">
    <source>
        <dbReference type="EMBL" id="MFH4973621.1"/>
    </source>
</evidence>
<feature type="compositionally biased region" description="Pro residues" evidence="1">
    <location>
        <begin position="413"/>
        <end position="422"/>
    </location>
</feature>
<dbReference type="EMBL" id="JBGFUD010000088">
    <property type="protein sequence ID" value="MFH4973621.1"/>
    <property type="molecule type" value="Genomic_DNA"/>
</dbReference>